<feature type="domain" description="Cation/H(+) antiporter central" evidence="12">
    <location>
        <begin position="499"/>
        <end position="629"/>
    </location>
</feature>
<evidence type="ECO:0000259" key="13">
    <source>
        <dbReference type="Pfam" id="PF23259"/>
    </source>
</evidence>
<feature type="transmembrane region" description="Helical" evidence="10">
    <location>
        <begin position="356"/>
        <end position="379"/>
    </location>
</feature>
<feature type="transmembrane region" description="Helical" evidence="10">
    <location>
        <begin position="423"/>
        <end position="441"/>
    </location>
</feature>
<comment type="similarity">
    <text evidence="9">Belongs to the monovalent cation:proton antiporter 2 (CPA2) transporter (TC 2.A.37) family. CHX (TC 2.A.37.4) subfamily.</text>
</comment>
<evidence type="ECO:0000256" key="10">
    <source>
        <dbReference type="SAM" id="Phobius"/>
    </source>
</evidence>
<evidence type="ECO:0000313" key="15">
    <source>
        <dbReference type="Proteomes" id="UP001567538"/>
    </source>
</evidence>
<evidence type="ECO:0000256" key="6">
    <source>
        <dbReference type="ARBA" id="ARBA00022989"/>
    </source>
</evidence>
<feature type="transmembrane region" description="Helical" evidence="10">
    <location>
        <begin position="51"/>
        <end position="69"/>
    </location>
</feature>
<feature type="transmembrane region" description="Helical" evidence="10">
    <location>
        <begin position="81"/>
        <end position="97"/>
    </location>
</feature>
<dbReference type="GO" id="GO:0016020">
    <property type="term" value="C:membrane"/>
    <property type="evidence" value="ECO:0007669"/>
    <property type="project" value="UniProtKB-SubCell"/>
</dbReference>
<dbReference type="GO" id="GO:0006813">
    <property type="term" value="P:potassium ion transport"/>
    <property type="evidence" value="ECO:0007669"/>
    <property type="project" value="UniProtKB-KW"/>
</dbReference>
<dbReference type="AlphaFoldDB" id="A0ABD1FW47"/>
<dbReference type="InterPro" id="IPR006153">
    <property type="entry name" value="Cation/H_exchanger_TM"/>
</dbReference>
<evidence type="ECO:0000256" key="5">
    <source>
        <dbReference type="ARBA" id="ARBA00022958"/>
    </source>
</evidence>
<reference evidence="14 15" key="1">
    <citation type="submission" date="2024-06" db="EMBL/GenBank/DDBJ databases">
        <title>A chromosome level genome sequence of Diviner's sage (Salvia divinorum).</title>
        <authorList>
            <person name="Ford S.A."/>
            <person name="Ro D.-K."/>
            <person name="Ness R.W."/>
            <person name="Phillips M.A."/>
        </authorList>
    </citation>
    <scope>NUCLEOTIDE SEQUENCE [LARGE SCALE GENOMIC DNA]</scope>
    <source>
        <strain evidence="14">SAF-2024a</strain>
        <tissue evidence="14">Leaf</tissue>
    </source>
</reference>
<feature type="transmembrane region" description="Helical" evidence="10">
    <location>
        <begin position="175"/>
        <end position="196"/>
    </location>
</feature>
<evidence type="ECO:0000256" key="2">
    <source>
        <dbReference type="ARBA" id="ARBA00022448"/>
    </source>
</evidence>
<evidence type="ECO:0000256" key="4">
    <source>
        <dbReference type="ARBA" id="ARBA00022692"/>
    </source>
</evidence>
<gene>
    <name evidence="14" type="ORF">AAHA92_28776</name>
</gene>
<keyword evidence="7" id="KW-0406">Ion transport</keyword>
<evidence type="ECO:0000313" key="14">
    <source>
        <dbReference type="EMBL" id="KAL1536070.1"/>
    </source>
</evidence>
<dbReference type="InterPro" id="IPR057290">
    <property type="entry name" value="CHX17_C"/>
</dbReference>
<keyword evidence="6 10" id="KW-1133">Transmembrane helix</keyword>
<evidence type="ECO:0000256" key="1">
    <source>
        <dbReference type="ARBA" id="ARBA00004141"/>
    </source>
</evidence>
<comment type="caution">
    <text evidence="14">The sequence shown here is derived from an EMBL/GenBank/DDBJ whole genome shotgun (WGS) entry which is preliminary data.</text>
</comment>
<dbReference type="EMBL" id="JBEAFC010000011">
    <property type="protein sequence ID" value="KAL1536070.1"/>
    <property type="molecule type" value="Genomic_DNA"/>
</dbReference>
<feature type="transmembrane region" description="Helical" evidence="10">
    <location>
        <begin position="236"/>
        <end position="259"/>
    </location>
</feature>
<evidence type="ECO:0000256" key="9">
    <source>
        <dbReference type="ARBA" id="ARBA00038341"/>
    </source>
</evidence>
<feature type="transmembrane region" description="Helical" evidence="10">
    <location>
        <begin position="391"/>
        <end position="411"/>
    </location>
</feature>
<dbReference type="Pfam" id="PF23259">
    <property type="entry name" value="CHX17_C"/>
    <property type="match status" value="1"/>
</dbReference>
<keyword evidence="5" id="KW-0630">Potassium</keyword>
<evidence type="ECO:0000259" key="12">
    <source>
        <dbReference type="Pfam" id="PF23256"/>
    </source>
</evidence>
<name>A0ABD1FW47_SALDI</name>
<dbReference type="InterPro" id="IPR050794">
    <property type="entry name" value="CPA2_transporter"/>
</dbReference>
<feature type="transmembrane region" description="Helical" evidence="10">
    <location>
        <begin position="280"/>
        <end position="301"/>
    </location>
</feature>
<protein>
    <submittedName>
        <fullName evidence="14">Cation/H(+) antiporter 4-like</fullName>
    </submittedName>
</protein>
<accession>A0ABD1FW47</accession>
<dbReference type="InterPro" id="IPR038770">
    <property type="entry name" value="Na+/solute_symporter_sf"/>
</dbReference>
<feature type="domain" description="Cation/H+ exchanger transmembrane" evidence="11">
    <location>
        <begin position="63"/>
        <end position="443"/>
    </location>
</feature>
<dbReference type="InterPro" id="IPR057291">
    <property type="entry name" value="CHX17_2nd"/>
</dbReference>
<keyword evidence="2" id="KW-0813">Transport</keyword>
<dbReference type="Pfam" id="PF23256">
    <property type="entry name" value="CHX17_2nd"/>
    <property type="match status" value="1"/>
</dbReference>
<feature type="domain" description="Cation/H(+) antiporter C-terminal" evidence="13">
    <location>
        <begin position="635"/>
        <end position="778"/>
    </location>
</feature>
<feature type="transmembrane region" description="Helical" evidence="10">
    <location>
        <begin position="208"/>
        <end position="230"/>
    </location>
</feature>
<keyword evidence="8 10" id="KW-0472">Membrane</keyword>
<keyword evidence="4 10" id="KW-0812">Transmembrane</keyword>
<keyword evidence="3" id="KW-0633">Potassium transport</keyword>
<evidence type="ECO:0000256" key="8">
    <source>
        <dbReference type="ARBA" id="ARBA00023136"/>
    </source>
</evidence>
<evidence type="ECO:0000256" key="3">
    <source>
        <dbReference type="ARBA" id="ARBA00022538"/>
    </source>
</evidence>
<organism evidence="14 15">
    <name type="scientific">Salvia divinorum</name>
    <name type="common">Maria pastora</name>
    <name type="synonym">Diviner's sage</name>
    <dbReference type="NCBI Taxonomy" id="28513"/>
    <lineage>
        <taxon>Eukaryota</taxon>
        <taxon>Viridiplantae</taxon>
        <taxon>Streptophyta</taxon>
        <taxon>Embryophyta</taxon>
        <taxon>Tracheophyta</taxon>
        <taxon>Spermatophyta</taxon>
        <taxon>Magnoliopsida</taxon>
        <taxon>eudicotyledons</taxon>
        <taxon>Gunneridae</taxon>
        <taxon>Pentapetalae</taxon>
        <taxon>asterids</taxon>
        <taxon>lamiids</taxon>
        <taxon>Lamiales</taxon>
        <taxon>Lamiaceae</taxon>
        <taxon>Nepetoideae</taxon>
        <taxon>Mentheae</taxon>
        <taxon>Salviinae</taxon>
        <taxon>Salvia</taxon>
        <taxon>Salvia subgen. Calosphace</taxon>
    </lineage>
</organism>
<dbReference type="Proteomes" id="UP001567538">
    <property type="component" value="Unassembled WGS sequence"/>
</dbReference>
<dbReference type="Pfam" id="PF00999">
    <property type="entry name" value="Na_H_Exchanger"/>
    <property type="match status" value="1"/>
</dbReference>
<comment type="subcellular location">
    <subcellularLocation>
        <location evidence="1">Membrane</location>
        <topology evidence="1">Multi-pass membrane protein</topology>
    </subcellularLocation>
</comment>
<evidence type="ECO:0000256" key="7">
    <source>
        <dbReference type="ARBA" id="ARBA00023065"/>
    </source>
</evidence>
<evidence type="ECO:0000259" key="11">
    <source>
        <dbReference type="Pfam" id="PF00999"/>
    </source>
</evidence>
<proteinExistence type="inferred from homology"/>
<dbReference type="Gene3D" id="3.40.50.12370">
    <property type="match status" value="1"/>
</dbReference>
<dbReference type="Gene3D" id="1.20.1530.20">
    <property type="match status" value="1"/>
</dbReference>
<sequence length="783" mass="86710">MDAGASTGYGGSERPGNVTSDFCFVDTALHSTGLWGSHSNRDLLDFALPRLQLQLAIIFIITQSLHLFLRRFHLPRLVSEILAGIILGPTILGQFPNVEKTLFPPNGDVYLDLLSKIGYIFFIFLSGVKMDPRTVLRTGIKAWTIGVLAVTIPLGGSLMMTVIQQNEIHKYRIPAYKNTVSVQNLFAFPVIATMLVDLKIMNSELGRLALASALISDLVSNLSSTVITYGRVGIMSFANVIMVHSTFLTICLILFIFCVGRPLSLWIIKKTPEGKPVNRFHVIIMSILVLVVVLLTDSVGLNYQYGPFLLGLAVPDGPPLGATMVNRLETLVSGLLAPLLVTYCGMNVNLVEVFDLQFVSLVWTVVGFCMAMKLVSVFVPAIICKVPVKDAVALAFIMSAQGVVQMSFYYYNYVNQTFDGETFSMLTTSVLIQSAVSSIVVKSLYDYSRMYTGYQKRDIQHTPINSELRVLACVHRVDDALAIRKVVEVSFPSKESPIALYALHLVELAGRAHPQLIDHQLGQKSSNSTTRTQKMIDILSSLEQQYLGVATVQQFTGMSLTKFMHHDICTVAFNKLASLIILPFHRKWNHQGKFILDSSSMRSINCQVLDLAPCSVAILVDRHKVRRTATSAYNIGVAFFGGADDREALAYARRMALSPDVVLTVVRFVPWDIYAGDSQWDAVLDAEILKETRMQGTQQDNIVYREERVKDGAETALLIHAMEEAFDLIMVGRRHKDDTPQLLGLSEWNDLPELGPVGDMLASLDLTVPVSVLVVQHQNIKSI</sequence>
<dbReference type="PANTHER" id="PTHR32468:SF22">
    <property type="entry name" value="CATION_H(+) ANTIPORTER 3-LIKE"/>
    <property type="match status" value="1"/>
</dbReference>
<keyword evidence="15" id="KW-1185">Reference proteome</keyword>
<dbReference type="PANTHER" id="PTHR32468">
    <property type="entry name" value="CATION/H + ANTIPORTER"/>
    <property type="match status" value="1"/>
</dbReference>
<feature type="transmembrane region" description="Helical" evidence="10">
    <location>
        <begin position="140"/>
        <end position="163"/>
    </location>
</feature>
<feature type="transmembrane region" description="Helical" evidence="10">
    <location>
        <begin position="109"/>
        <end position="128"/>
    </location>
</feature>